<evidence type="ECO:0000256" key="3">
    <source>
        <dbReference type="ARBA" id="ARBA00022452"/>
    </source>
</evidence>
<evidence type="ECO:0000256" key="10">
    <source>
        <dbReference type="PROSITE-ProRule" id="PRU01360"/>
    </source>
</evidence>
<evidence type="ECO:0000259" key="11">
    <source>
        <dbReference type="Pfam" id="PF00593"/>
    </source>
</evidence>
<protein>
    <submittedName>
        <fullName evidence="12">TonB-dependent receptor</fullName>
    </submittedName>
</protein>
<keyword evidence="4 10" id="KW-0812">Transmembrane</keyword>
<keyword evidence="8 12" id="KW-0675">Receptor</keyword>
<dbReference type="GO" id="GO:0044718">
    <property type="term" value="P:siderophore transmembrane transport"/>
    <property type="evidence" value="ECO:0007669"/>
    <property type="project" value="TreeGrafter"/>
</dbReference>
<dbReference type="SUPFAM" id="SSF55008">
    <property type="entry name" value="HMA, heavy metal-associated domain"/>
    <property type="match status" value="1"/>
</dbReference>
<dbReference type="InterPro" id="IPR000531">
    <property type="entry name" value="Beta-barrel_TonB"/>
</dbReference>
<evidence type="ECO:0000313" key="12">
    <source>
        <dbReference type="EMBL" id="TXB61968.1"/>
    </source>
</evidence>
<keyword evidence="5" id="KW-0732">Signal</keyword>
<sequence>MVGLIIMSFWQKATSCVLFPEGRNILYRQEMINYKKIIFSLFIGLSPVWLLAQAGTVHTLWVDGICGMCKDRIEDAAYGVRGVAFAEWNVDTRILTIRQSPEPFSEVEAHSALAAVGHDTREVKASDEAYDALHACCKYRDSEVVAAHAPQEESAHSEGHGHLHGTVYEPGKRGRKAPLIGANVTWAGTSIGAVTDEKGFFELDYVESTRQLVVSYVGFPTDTVLISQDGEVEIVLSGGIDLEEVEVTHRRRSTEVSFIDPIKVQRIGEKELAKAACCNLSESFETTPSVDVGFTDAVTGTRQIQMLGLSSPYIQIARENMPDVRGLAVLHGMEYTPGPWISSIMLNMGAGSVVNGFEGIAGQINVELHKPEAGPRLFFNAYTNAMQRLEGNLSLRHSFNERWHTGLLVHAKQQQRRFDQNNDGFLDNPLSETLTAINRWKFIGENGLMGQFGVKATRTGSVSGQFGFDPDDADHNKLWGATHDAERLEGWFKMGKVFENRPYASIGLQVSATYHNQDSRFGLRNYSGDQRSAYVNLIYQTIITDTRHQIKTGLSYQWDEFDEQLDARVFARTESVPGVFGEYTWKGVEDFTVVAGLRADYHNLYGGFLTPRLHLKYNLSETAVLRGAAGRGQRTANVIMENIGGLASARQIQFIGQPDSDLPFGLEAEVAWNFGLNYAQEIQLGERPLLLSLDAYRTNFEQQVVADYETAGQLSFYNLTGASYSNSLQVQADYEVLPRWDLRMAYRFNDVRMTYEDALLYKPLVARQRAFFNTAYETRNGWAFDATLSWQGPKRIPNTTGNPPEYQLEAESPDFFLLNAQVTKSWKDGLFELYAGGENLLNFRQEDPILSSNEPFSPYFDASMVWGPIFGRNLYAGLRYRIE</sequence>
<evidence type="ECO:0000256" key="5">
    <source>
        <dbReference type="ARBA" id="ARBA00022729"/>
    </source>
</evidence>
<dbReference type="AlphaFoldDB" id="A0A5C6RHN9"/>
<dbReference type="InterPro" id="IPR037066">
    <property type="entry name" value="Plug_dom_sf"/>
</dbReference>
<dbReference type="Gene3D" id="2.170.130.10">
    <property type="entry name" value="TonB-dependent receptor, plug domain"/>
    <property type="match status" value="1"/>
</dbReference>
<dbReference type="Pfam" id="PF13715">
    <property type="entry name" value="CarbopepD_reg_2"/>
    <property type="match status" value="1"/>
</dbReference>
<accession>A0A5C6RHN9</accession>
<dbReference type="SUPFAM" id="SSF49464">
    <property type="entry name" value="Carboxypeptidase regulatory domain-like"/>
    <property type="match status" value="1"/>
</dbReference>
<evidence type="ECO:0000256" key="8">
    <source>
        <dbReference type="ARBA" id="ARBA00023170"/>
    </source>
</evidence>
<evidence type="ECO:0000256" key="7">
    <source>
        <dbReference type="ARBA" id="ARBA00023136"/>
    </source>
</evidence>
<dbReference type="PANTHER" id="PTHR30069:SF29">
    <property type="entry name" value="HEMOGLOBIN AND HEMOGLOBIN-HAPTOGLOBIN-BINDING PROTEIN 1-RELATED"/>
    <property type="match status" value="1"/>
</dbReference>
<dbReference type="GO" id="GO:0009279">
    <property type="term" value="C:cell outer membrane"/>
    <property type="evidence" value="ECO:0007669"/>
    <property type="project" value="UniProtKB-SubCell"/>
</dbReference>
<dbReference type="Proteomes" id="UP000321580">
    <property type="component" value="Unassembled WGS sequence"/>
</dbReference>
<evidence type="ECO:0000256" key="6">
    <source>
        <dbReference type="ARBA" id="ARBA00023077"/>
    </source>
</evidence>
<gene>
    <name evidence="12" type="ORF">FRY97_16650</name>
</gene>
<evidence type="ECO:0000256" key="4">
    <source>
        <dbReference type="ARBA" id="ARBA00022692"/>
    </source>
</evidence>
<evidence type="ECO:0000256" key="9">
    <source>
        <dbReference type="ARBA" id="ARBA00023237"/>
    </source>
</evidence>
<dbReference type="GO" id="GO:0046872">
    <property type="term" value="F:metal ion binding"/>
    <property type="evidence" value="ECO:0007669"/>
    <property type="project" value="InterPro"/>
</dbReference>
<dbReference type="SUPFAM" id="SSF56935">
    <property type="entry name" value="Porins"/>
    <property type="match status" value="1"/>
</dbReference>
<dbReference type="OrthoDB" id="1109239at2"/>
<keyword evidence="2 10" id="KW-0813">Transport</keyword>
<evidence type="ECO:0000256" key="1">
    <source>
        <dbReference type="ARBA" id="ARBA00004571"/>
    </source>
</evidence>
<name>A0A5C6RHN9_9BACT</name>
<dbReference type="Pfam" id="PF00593">
    <property type="entry name" value="TonB_dep_Rec_b-barrel"/>
    <property type="match status" value="1"/>
</dbReference>
<comment type="similarity">
    <text evidence="10">Belongs to the TonB-dependent receptor family.</text>
</comment>
<feature type="domain" description="TonB-dependent receptor-like beta-barrel" evidence="11">
    <location>
        <begin position="423"/>
        <end position="840"/>
    </location>
</feature>
<evidence type="ECO:0000313" key="13">
    <source>
        <dbReference type="Proteomes" id="UP000321580"/>
    </source>
</evidence>
<keyword evidence="7 10" id="KW-0472">Membrane</keyword>
<dbReference type="PROSITE" id="PS52016">
    <property type="entry name" value="TONB_DEPENDENT_REC_3"/>
    <property type="match status" value="1"/>
</dbReference>
<dbReference type="InterPro" id="IPR039426">
    <property type="entry name" value="TonB-dep_rcpt-like"/>
</dbReference>
<dbReference type="InterPro" id="IPR036942">
    <property type="entry name" value="Beta-barrel_TonB_sf"/>
</dbReference>
<keyword evidence="9 10" id="KW-0998">Cell outer membrane</keyword>
<dbReference type="PANTHER" id="PTHR30069">
    <property type="entry name" value="TONB-DEPENDENT OUTER MEMBRANE RECEPTOR"/>
    <property type="match status" value="1"/>
</dbReference>
<comment type="subcellular location">
    <subcellularLocation>
        <location evidence="1 10">Cell outer membrane</location>
        <topology evidence="1 10">Multi-pass membrane protein</topology>
    </subcellularLocation>
</comment>
<evidence type="ECO:0000256" key="2">
    <source>
        <dbReference type="ARBA" id="ARBA00022448"/>
    </source>
</evidence>
<dbReference type="Gene3D" id="2.60.40.1120">
    <property type="entry name" value="Carboxypeptidase-like, regulatory domain"/>
    <property type="match status" value="1"/>
</dbReference>
<keyword evidence="13" id="KW-1185">Reference proteome</keyword>
<organism evidence="12 13">
    <name type="scientific">Phaeodactylibacter luteus</name>
    <dbReference type="NCBI Taxonomy" id="1564516"/>
    <lineage>
        <taxon>Bacteria</taxon>
        <taxon>Pseudomonadati</taxon>
        <taxon>Bacteroidota</taxon>
        <taxon>Saprospiria</taxon>
        <taxon>Saprospirales</taxon>
        <taxon>Haliscomenobacteraceae</taxon>
        <taxon>Phaeodactylibacter</taxon>
    </lineage>
</organism>
<keyword evidence="3 10" id="KW-1134">Transmembrane beta strand</keyword>
<dbReference type="EMBL" id="VOOR01000041">
    <property type="protein sequence ID" value="TXB61968.1"/>
    <property type="molecule type" value="Genomic_DNA"/>
</dbReference>
<comment type="caution">
    <text evidence="12">The sequence shown here is derived from an EMBL/GenBank/DDBJ whole genome shotgun (WGS) entry which is preliminary data.</text>
</comment>
<dbReference type="Gene3D" id="2.40.170.20">
    <property type="entry name" value="TonB-dependent receptor, beta-barrel domain"/>
    <property type="match status" value="1"/>
</dbReference>
<proteinExistence type="inferred from homology"/>
<reference evidence="12 13" key="1">
    <citation type="submission" date="2019-08" db="EMBL/GenBank/DDBJ databases">
        <title>Genome of Phaeodactylibacter luteus.</title>
        <authorList>
            <person name="Bowman J.P."/>
        </authorList>
    </citation>
    <scope>NUCLEOTIDE SEQUENCE [LARGE SCALE GENOMIC DNA]</scope>
    <source>
        <strain evidence="12 13">KCTC 42180</strain>
    </source>
</reference>
<dbReference type="InterPro" id="IPR008969">
    <property type="entry name" value="CarboxyPept-like_regulatory"/>
</dbReference>
<dbReference type="InterPro" id="IPR036163">
    <property type="entry name" value="HMA_dom_sf"/>
</dbReference>
<keyword evidence="6" id="KW-0798">TonB box</keyword>
<dbReference type="GO" id="GO:0015344">
    <property type="term" value="F:siderophore uptake transmembrane transporter activity"/>
    <property type="evidence" value="ECO:0007669"/>
    <property type="project" value="TreeGrafter"/>
</dbReference>